<evidence type="ECO:0000256" key="5">
    <source>
        <dbReference type="PROSITE-ProRule" id="PRU01248"/>
    </source>
</evidence>
<dbReference type="Gene3D" id="3.30.160.60">
    <property type="entry name" value="Classic Zinc Finger"/>
    <property type="match status" value="1"/>
</dbReference>
<dbReference type="PROSITE" id="PS51900">
    <property type="entry name" value="CB"/>
    <property type="match status" value="1"/>
</dbReference>
<evidence type="ECO:0000256" key="2">
    <source>
        <dbReference type="ARBA" id="ARBA00022908"/>
    </source>
</evidence>
<dbReference type="InterPro" id="IPR013762">
    <property type="entry name" value="Integrase-like_cat_sf"/>
</dbReference>
<dbReference type="GO" id="GO:0003677">
    <property type="term" value="F:DNA binding"/>
    <property type="evidence" value="ECO:0007669"/>
    <property type="project" value="UniProtKB-UniRule"/>
</dbReference>
<evidence type="ECO:0000313" key="8">
    <source>
        <dbReference type="EMBL" id="SDX18665.1"/>
    </source>
</evidence>
<feature type="domain" description="Core-binding (CB)" evidence="7">
    <location>
        <begin position="86"/>
        <end position="167"/>
    </location>
</feature>
<dbReference type="RefSeq" id="WP_074707648.1">
    <property type="nucleotide sequence ID" value="NZ_FNOP01000015.1"/>
</dbReference>
<sequence length="430" mass="50296">MKKRMIGRIRRDKKRRILRPGESVRIDGKYQFKYMVDGKPKFFYSWKLEPTDPLPPGRKPCRSLREMEDSLEVRLVICPNANSDSMTVLELVQRYLLLKKSVKPNTLTNYRFVVNALKKEPFSQKAIGKVKMSDAKLWLVKLQSEGKSYSSIHSIRGVVRPAFQMAVDDEILWRNPFNFELKEVLINDSVRREALSKRDMRIFLDFIKNDSHYKRYYEGIFILFHTGLRVSEFCGLTVNDIDLEKRTINVDKQLQKGNGKYYILSTKTKAGARLLPMTDEVYQCFAAILERRRPPKVEPIIDGVGKFLFYDVNGHPTVALHWEHYFKLIVRKHNSIYKYQLPRITPHVCRHTYCTNMALSGVSAKTLQYLMGHSDISITLNVYTHIKFDDAQKEVALIQARQQKEMENVRKELEQVGEIQPKVIRFPNKA</sequence>
<dbReference type="PANTHER" id="PTHR30349">
    <property type="entry name" value="PHAGE INTEGRASE-RELATED"/>
    <property type="match status" value="1"/>
</dbReference>
<dbReference type="InterPro" id="IPR002104">
    <property type="entry name" value="Integrase_catalytic"/>
</dbReference>
<keyword evidence="3 5" id="KW-0238">DNA-binding</keyword>
<evidence type="ECO:0000259" key="6">
    <source>
        <dbReference type="PROSITE" id="PS51898"/>
    </source>
</evidence>
<name>A0A1H2ZMS8_ACIFE</name>
<dbReference type="InterPro" id="IPR050090">
    <property type="entry name" value="Tyrosine_recombinase_XerCD"/>
</dbReference>
<dbReference type="AlphaFoldDB" id="A0A1H2ZMS8"/>
<dbReference type="InterPro" id="IPR011010">
    <property type="entry name" value="DNA_brk_join_enz"/>
</dbReference>
<dbReference type="GO" id="GO:0006310">
    <property type="term" value="P:DNA recombination"/>
    <property type="evidence" value="ECO:0007669"/>
    <property type="project" value="UniProtKB-KW"/>
</dbReference>
<evidence type="ECO:0000256" key="1">
    <source>
        <dbReference type="ARBA" id="ARBA00008857"/>
    </source>
</evidence>
<dbReference type="Proteomes" id="UP000182379">
    <property type="component" value="Unassembled WGS sequence"/>
</dbReference>
<proteinExistence type="inferred from homology"/>
<dbReference type="InterPro" id="IPR004191">
    <property type="entry name" value="Integrase_Tn916-type_DNA-bd_N"/>
</dbReference>
<evidence type="ECO:0000313" key="9">
    <source>
        <dbReference type="Proteomes" id="UP000182379"/>
    </source>
</evidence>
<evidence type="ECO:0000256" key="3">
    <source>
        <dbReference type="ARBA" id="ARBA00023125"/>
    </source>
</evidence>
<evidence type="ECO:0000256" key="4">
    <source>
        <dbReference type="ARBA" id="ARBA00023172"/>
    </source>
</evidence>
<feature type="domain" description="Tyr recombinase" evidence="6">
    <location>
        <begin position="190"/>
        <end position="397"/>
    </location>
</feature>
<protein>
    <submittedName>
        <fullName evidence="8">Site-specific recombinase XerD</fullName>
    </submittedName>
</protein>
<dbReference type="InterPro" id="IPR004107">
    <property type="entry name" value="Integrase_SAM-like_N"/>
</dbReference>
<organism evidence="8 9">
    <name type="scientific">Acidaminococcus fermentans</name>
    <dbReference type="NCBI Taxonomy" id="905"/>
    <lineage>
        <taxon>Bacteria</taxon>
        <taxon>Bacillati</taxon>
        <taxon>Bacillota</taxon>
        <taxon>Negativicutes</taxon>
        <taxon>Acidaminococcales</taxon>
        <taxon>Acidaminococcaceae</taxon>
        <taxon>Acidaminococcus</taxon>
    </lineage>
</organism>
<dbReference type="InterPro" id="IPR010998">
    <property type="entry name" value="Integrase_recombinase_N"/>
</dbReference>
<dbReference type="Gene3D" id="1.10.150.130">
    <property type="match status" value="1"/>
</dbReference>
<dbReference type="CDD" id="cd01189">
    <property type="entry name" value="INT_ICEBs1_C_like"/>
    <property type="match status" value="1"/>
</dbReference>
<evidence type="ECO:0000259" key="7">
    <source>
        <dbReference type="PROSITE" id="PS51900"/>
    </source>
</evidence>
<gene>
    <name evidence="8" type="ORF">SAMN05216495_11567</name>
</gene>
<dbReference type="Pfam" id="PF00589">
    <property type="entry name" value="Phage_integrase"/>
    <property type="match status" value="1"/>
</dbReference>
<dbReference type="Gene3D" id="1.10.443.10">
    <property type="entry name" value="Intergrase catalytic core"/>
    <property type="match status" value="1"/>
</dbReference>
<dbReference type="Pfam" id="PF02920">
    <property type="entry name" value="Integrase_DNA"/>
    <property type="match status" value="1"/>
</dbReference>
<keyword evidence="4" id="KW-0233">DNA recombination</keyword>
<dbReference type="Pfam" id="PF02899">
    <property type="entry name" value="Phage_int_SAM_1"/>
    <property type="match status" value="1"/>
</dbReference>
<keyword evidence="2" id="KW-0229">DNA integration</keyword>
<dbReference type="GO" id="GO:0008907">
    <property type="term" value="F:integrase activity"/>
    <property type="evidence" value="ECO:0007669"/>
    <property type="project" value="InterPro"/>
</dbReference>
<dbReference type="SUPFAM" id="SSF56349">
    <property type="entry name" value="DNA breaking-rejoining enzymes"/>
    <property type="match status" value="1"/>
</dbReference>
<dbReference type="InterPro" id="IPR044068">
    <property type="entry name" value="CB"/>
</dbReference>
<dbReference type="SUPFAM" id="SSF54171">
    <property type="entry name" value="DNA-binding domain"/>
    <property type="match status" value="1"/>
</dbReference>
<dbReference type="PROSITE" id="PS51898">
    <property type="entry name" value="TYR_RECOMBINASE"/>
    <property type="match status" value="1"/>
</dbReference>
<dbReference type="InterPro" id="IPR016177">
    <property type="entry name" value="DNA-bd_dom_sf"/>
</dbReference>
<comment type="similarity">
    <text evidence="1">Belongs to the 'phage' integrase family.</text>
</comment>
<dbReference type="PANTHER" id="PTHR30349:SF64">
    <property type="entry name" value="PROPHAGE INTEGRASE INTD-RELATED"/>
    <property type="match status" value="1"/>
</dbReference>
<comment type="caution">
    <text evidence="8">The sequence shown here is derived from an EMBL/GenBank/DDBJ whole genome shotgun (WGS) entry which is preliminary data.</text>
</comment>
<accession>A0A1H2ZMS8</accession>
<dbReference type="EMBL" id="FNOP01000015">
    <property type="protein sequence ID" value="SDX18665.1"/>
    <property type="molecule type" value="Genomic_DNA"/>
</dbReference>
<reference evidence="8 9" key="1">
    <citation type="submission" date="2016-10" db="EMBL/GenBank/DDBJ databases">
        <authorList>
            <person name="Varghese N."/>
            <person name="Submissions S."/>
        </authorList>
    </citation>
    <scope>NUCLEOTIDE SEQUENCE [LARGE SCALE GENOMIC DNA]</scope>
    <source>
        <strain evidence="8 9">WCC6</strain>
    </source>
</reference>